<dbReference type="AlphaFoldDB" id="A0A1K1Q593"/>
<organism evidence="1 2">
    <name type="scientific">Amycolatopsis australiensis</name>
    <dbReference type="NCBI Taxonomy" id="546364"/>
    <lineage>
        <taxon>Bacteria</taxon>
        <taxon>Bacillati</taxon>
        <taxon>Actinomycetota</taxon>
        <taxon>Actinomycetes</taxon>
        <taxon>Pseudonocardiales</taxon>
        <taxon>Pseudonocardiaceae</taxon>
        <taxon>Amycolatopsis</taxon>
    </lineage>
</organism>
<dbReference type="EMBL" id="FPJG01000006">
    <property type="protein sequence ID" value="SFW54885.1"/>
    <property type="molecule type" value="Genomic_DNA"/>
</dbReference>
<dbReference type="Proteomes" id="UP000182740">
    <property type="component" value="Unassembled WGS sequence"/>
</dbReference>
<protein>
    <submittedName>
        <fullName evidence="1">Uncharacterized protein</fullName>
    </submittedName>
</protein>
<gene>
    <name evidence="1" type="ORF">SAMN04489730_1364</name>
</gene>
<evidence type="ECO:0000313" key="1">
    <source>
        <dbReference type="EMBL" id="SFW54885.1"/>
    </source>
</evidence>
<evidence type="ECO:0000313" key="2">
    <source>
        <dbReference type="Proteomes" id="UP000182740"/>
    </source>
</evidence>
<name>A0A1K1Q593_9PSEU</name>
<accession>A0A1K1Q593</accession>
<dbReference type="RefSeq" id="WP_072475444.1">
    <property type="nucleotide sequence ID" value="NZ_FPJG01000006.1"/>
</dbReference>
<sequence>MKPVFPYPTLFGAVDLEVVSVSMDGRDLPYARISKAERTVALHQAGRAEWDVARIQLKAVLPDQELEDGPWSEVTCLATLSESATNARSSARLARGRDGHWHGTIELVHDRHTDRATLALAVVGEVDGVPSRLIGATDNNWYVDLKSAAPRRQREIRIREVDFREGPEEWLRPFKDSLWIVETAGDVPTVYLNTTGVEGLLEIINGTGGSPMEKLLREMTSSQIAQDAWTAMFNSAISELDLDEDRTPIMPGGWREPVLRMMLPDVLPGRQLTDALFDINDRRASGSGWPELQTSIHYAAAKRSQVTKKLTAAVRSVHQNESGDA</sequence>
<proteinExistence type="predicted"/>
<dbReference type="OrthoDB" id="4562192at2"/>
<reference evidence="2" key="1">
    <citation type="submission" date="2016-11" db="EMBL/GenBank/DDBJ databases">
        <authorList>
            <person name="Varghese N."/>
            <person name="Submissions S."/>
        </authorList>
    </citation>
    <scope>NUCLEOTIDE SEQUENCE [LARGE SCALE GENOMIC DNA]</scope>
    <source>
        <strain evidence="2">DSM 44671</strain>
    </source>
</reference>
<keyword evidence="2" id="KW-1185">Reference proteome</keyword>
<dbReference type="STRING" id="546364.SAMN04489730_1364"/>